<proteinExistence type="predicted"/>
<sequence>IEAGTPKIIIPLLKRNNKTSISFEYLALLYNSVLNGSFYLDDAILSGDTQYMKPVLATFTFTTEDGESYFDYVEIDPTKGNRFDFEINLQPMYSIKGYTTYDIEIDFLAYGDKKITPQYILFDIFELVTDGRIIQAVDKPFLNKKNELLIGNLINTPQYMQIFTNNLNDEYGVIDDSWLTISAEGFDDYGELVKLYRDESEELTFEVQTDNEYYFQSTTPSRRLTDSLGFHLNAYDLELPEYIEGEINLYAGKGTYPHGEVYESDVEYNMNWQGSDYIVNIHTFNAHDYNSQNFLLSTLPLTGQTYIDGELYLHHRIDLIGTANTISTGLPANVDFAILIPNATSRIPSLSVKNIVQVGAPWDWVESWQGFSLTQGDYDYHLYNPALATYYKPSGPLTEGIHYDLVVNSEGRDQINFYFAKQHISNLIFNNFIQIDFHIDYEFSQFDYTIEEDSNTYNSEIHWRFPDNSYLDWNQFRYHPDLTSTATFNISYSHLSDYAPPSGFKTTLSETFTFYPLEYNFTEITFTGFDDNEYEVTLNLTYGGDFQNRWDDVKPFGMTIQTTSGERYLSDDYMRNWQQDSQYPDKQIFTFSMFKYFFEPLDILNDTEVLITYYYQKESLSYYTQYDDILYGSEFTFKIRDSTGTIIKNLGNISSIVGNNITFTDSIRPYLEIGKNFTIEYTFKTRGGILESKHLFIEVVPHEMTFYNSIYPFSGSSVIAPLYYNLSANYQYQLALNYRLQEKSFLTFSKELKGEDLVNDYVEIDLTSNEPLTNAEDTVLTAYFINSTGQREIIEDEFVTYDMGTSIAYISNFDAFTEEDTFEVGDTIFAMIIPEFHNKYQPFHQINADLVNNIFAITNWTVAQDPKNNLIANFESNNFIYGANAYESITKGRVKQIYAILNRTNNATYYLTNDLNEAANGWKNYNTLIMKMGFLNPEVLKYLNVSFFYDNVGVETYIGYTNVTLNMFEDDSGAVYIRLPDSPDFQYFTVANNARITFSPTFNQHDDYLGFFYEQGLPTFQTVEWDSPNVEDGYLPIDLDKEIFSLNETVYVFNDQYEFLYEINSGIRRQEEDYNGKSYTVEFNNISLPNSYIINGDIIEIKDGDILFLKYNASLEESIGLTVEDMVIQRKPYIKNYKTGLNDVPIAEISLLGINNDGISYTTDDLFENREKLVAWEIPLDLTPFENEFYNEYKQLVINVSISDFYSDFKVMDINNVAHSYITDILITSNDPRYELIVDSVFLFEFNDNATLYDSNIFDIYENNHLEKFYFGSYTDIYNESIILDASEFLPLYDGDSINETYYFDAFDSDGNWYYFGEHLIGKSISSGIYNITWDPQFSEEYFLAYQNQNPDLQDLYKYYNPHIDTFRYLYISWADQNAWNEWRTIETPNVDSNTLAITFELYNETLEAYQSVEYNQSLSEFKTRHIAIENIYPYNIGDTFDLSQDYNDAQNLEIMMIKGYFYNESVIDFDPILSSLPDTKSIQIVAPIGFTLDNFEKIVVYLNFSDGAYSDYTQFKLLQNAIDNNPEAPLWTKNDSIYVDYEYNDIDYFLLMEDYAPGSEDSLFEYIEYVRNGNFIEYNYETSQYDLVKDLQLADFSNFTKIDDKRTVLELYDSNLDGEHELVIKREDIDANGDYDVFNYGEINPAGEIMFHTTLIKIESTNSETHKTHDVRKSKYYEIAGDDFLLGDSSFITDFQNSIIYTSGTLFGRRTLKTNTTTTTTTSKTTIIVQKDLDRDGFIDEEVTFESSNTFSTTTTFTTEINGFYVDDWFSNNYMFEGSLIEYRNSTIDISDRSHYFIFKDYENGEVVNSRIYEDVFPNELSEMASLENFQRTITYDNGDGDSSNIIIIQAPALERLFNFTHPTDGVSALFDSITTIDNSIITNNILTTQKTVSIPDSQTEIYKTTSTLDIIQVIPDDGRVFVDSNPRHNDAKIDGEYWYYSSAKNGIFDTVFVVDKSEEVLAIGFDFNYNSYLEPNKKILTEKHIISTGVGKGKDFSSLSPQNRVFLKDYKAYDGNLLDHTFSDSLYDIWKISYTSSTSKLIKEVSAITSSQYIESVQGRIVEDILWQVGNGLMALLTSIATQTGFIGFLLTYSLLGVRRVNVVANEQRQLIAAHTFYNENYEGEITLSERNNYDKLMGGTLPNIIGGSAAGVYTHIQLETDNHIFKGDLLLAPSGISKTSLLGLQNKPISLNYITQKGSYVIYSDFNDPRLAAHITSSSDQDFPYMQNSMMYLENTISKQSSGEYDTIYPYMMYLEGIFLPTFQFAGAGSKYPIPEFFHDYPVIIDQESYEKLEYEYSTIYKVIESNSPQTIRLIPKDSRDHIYGEIDHIIVTFKDSMGNENYQELT</sequence>
<organism evidence="1">
    <name type="scientific">marine sediment metagenome</name>
    <dbReference type="NCBI Taxonomy" id="412755"/>
    <lineage>
        <taxon>unclassified sequences</taxon>
        <taxon>metagenomes</taxon>
        <taxon>ecological metagenomes</taxon>
    </lineage>
</organism>
<comment type="caution">
    <text evidence="1">The sequence shown here is derived from an EMBL/GenBank/DDBJ whole genome shotgun (WGS) entry which is preliminary data.</text>
</comment>
<reference evidence="1" key="1">
    <citation type="journal article" date="2015" name="Nature">
        <title>Complex archaea that bridge the gap between prokaryotes and eukaryotes.</title>
        <authorList>
            <person name="Spang A."/>
            <person name="Saw J.H."/>
            <person name="Jorgensen S.L."/>
            <person name="Zaremba-Niedzwiedzka K."/>
            <person name="Martijn J."/>
            <person name="Lind A.E."/>
            <person name="van Eijk R."/>
            <person name="Schleper C."/>
            <person name="Guy L."/>
            <person name="Ettema T.J."/>
        </authorList>
    </citation>
    <scope>NUCLEOTIDE SEQUENCE</scope>
</reference>
<feature type="non-terminal residue" evidence="1">
    <location>
        <position position="1"/>
    </location>
</feature>
<accession>A0A0F9Q2S4</accession>
<dbReference type="EMBL" id="LAZR01004554">
    <property type="protein sequence ID" value="KKN07576.1"/>
    <property type="molecule type" value="Genomic_DNA"/>
</dbReference>
<gene>
    <name evidence="1" type="ORF">LCGC14_1065520</name>
</gene>
<protein>
    <submittedName>
        <fullName evidence="1">Uncharacterized protein</fullName>
    </submittedName>
</protein>
<name>A0A0F9Q2S4_9ZZZZ</name>
<evidence type="ECO:0000313" key="1">
    <source>
        <dbReference type="EMBL" id="KKN07576.1"/>
    </source>
</evidence>
<feature type="non-terminal residue" evidence="1">
    <location>
        <position position="2350"/>
    </location>
</feature>